<sequence length="118" mass="13457">MHLTFFQFLLLSLIKVFTSNFVDPDVEDQPSGITIFGDETNHEEGEEGEILDSYTELPRKMTVEFPGINAPIPENADERLWAPVSSTINPPSEHPHHRDNHSSEHLRGHYYTEQGIIT</sequence>
<protein>
    <recommendedName>
        <fullName evidence="4">Secreted protein</fullName>
    </recommendedName>
</protein>
<dbReference type="AlphaFoldDB" id="A0AAW2X9N0"/>
<proteinExistence type="predicted"/>
<feature type="region of interest" description="Disordered" evidence="1">
    <location>
        <begin position="84"/>
        <end position="118"/>
    </location>
</feature>
<accession>A0AAW2X9N0</accession>
<comment type="caution">
    <text evidence="3">The sequence shown here is derived from an EMBL/GenBank/DDBJ whole genome shotgun (WGS) entry which is preliminary data.</text>
</comment>
<dbReference type="PANTHER" id="PTHR13316">
    <property type="entry name" value="ZINC FINGER, CCHC DOMAIN CONTAINING 8"/>
    <property type="match status" value="1"/>
</dbReference>
<reference evidence="3" key="1">
    <citation type="submission" date="2020-06" db="EMBL/GenBank/DDBJ databases">
        <authorList>
            <person name="Li T."/>
            <person name="Hu X."/>
            <person name="Zhang T."/>
            <person name="Song X."/>
            <person name="Zhang H."/>
            <person name="Dai N."/>
            <person name="Sheng W."/>
            <person name="Hou X."/>
            <person name="Wei L."/>
        </authorList>
    </citation>
    <scope>NUCLEOTIDE SEQUENCE</scope>
    <source>
        <strain evidence="3">KEN1</strain>
        <tissue evidence="3">Leaf</tissue>
    </source>
</reference>
<organism evidence="3">
    <name type="scientific">Sesamum latifolium</name>
    <dbReference type="NCBI Taxonomy" id="2727402"/>
    <lineage>
        <taxon>Eukaryota</taxon>
        <taxon>Viridiplantae</taxon>
        <taxon>Streptophyta</taxon>
        <taxon>Embryophyta</taxon>
        <taxon>Tracheophyta</taxon>
        <taxon>Spermatophyta</taxon>
        <taxon>Magnoliopsida</taxon>
        <taxon>eudicotyledons</taxon>
        <taxon>Gunneridae</taxon>
        <taxon>Pentapetalae</taxon>
        <taxon>asterids</taxon>
        <taxon>lamiids</taxon>
        <taxon>Lamiales</taxon>
        <taxon>Pedaliaceae</taxon>
        <taxon>Sesamum</taxon>
    </lineage>
</organism>
<dbReference type="PANTHER" id="PTHR13316:SF0">
    <property type="entry name" value="ZINC FINGER CCHC DOMAIN-CONTAINING PROTEIN 8"/>
    <property type="match status" value="1"/>
</dbReference>
<dbReference type="EMBL" id="JACGWN010000005">
    <property type="protein sequence ID" value="KAL0450230.1"/>
    <property type="molecule type" value="Genomic_DNA"/>
</dbReference>
<dbReference type="GO" id="GO:0003723">
    <property type="term" value="F:RNA binding"/>
    <property type="evidence" value="ECO:0007669"/>
    <property type="project" value="TreeGrafter"/>
</dbReference>
<evidence type="ECO:0000256" key="2">
    <source>
        <dbReference type="SAM" id="SignalP"/>
    </source>
</evidence>
<evidence type="ECO:0008006" key="4">
    <source>
        <dbReference type="Google" id="ProtNLM"/>
    </source>
</evidence>
<feature type="signal peptide" evidence="2">
    <location>
        <begin position="1"/>
        <end position="18"/>
    </location>
</feature>
<gene>
    <name evidence="3" type="ORF">Slati_1579400</name>
</gene>
<dbReference type="GO" id="GO:0071013">
    <property type="term" value="C:catalytic step 2 spliceosome"/>
    <property type="evidence" value="ECO:0007669"/>
    <property type="project" value="TreeGrafter"/>
</dbReference>
<name>A0AAW2X9N0_9LAMI</name>
<feature type="chain" id="PRO_5043452960" description="Secreted protein" evidence="2">
    <location>
        <begin position="19"/>
        <end position="118"/>
    </location>
</feature>
<dbReference type="InterPro" id="IPR052115">
    <property type="entry name" value="NEXT_complex_subunit_ZCCHC8"/>
</dbReference>
<evidence type="ECO:0000313" key="3">
    <source>
        <dbReference type="EMBL" id="KAL0450230.1"/>
    </source>
</evidence>
<reference evidence="3" key="2">
    <citation type="journal article" date="2024" name="Plant">
        <title>Genomic evolution and insights into agronomic trait innovations of Sesamum species.</title>
        <authorList>
            <person name="Miao H."/>
            <person name="Wang L."/>
            <person name="Qu L."/>
            <person name="Liu H."/>
            <person name="Sun Y."/>
            <person name="Le M."/>
            <person name="Wang Q."/>
            <person name="Wei S."/>
            <person name="Zheng Y."/>
            <person name="Lin W."/>
            <person name="Duan Y."/>
            <person name="Cao H."/>
            <person name="Xiong S."/>
            <person name="Wang X."/>
            <person name="Wei L."/>
            <person name="Li C."/>
            <person name="Ma Q."/>
            <person name="Ju M."/>
            <person name="Zhao R."/>
            <person name="Li G."/>
            <person name="Mu C."/>
            <person name="Tian Q."/>
            <person name="Mei H."/>
            <person name="Zhang T."/>
            <person name="Gao T."/>
            <person name="Zhang H."/>
        </authorList>
    </citation>
    <scope>NUCLEOTIDE SEQUENCE</scope>
    <source>
        <strain evidence="3">KEN1</strain>
    </source>
</reference>
<evidence type="ECO:0000256" key="1">
    <source>
        <dbReference type="SAM" id="MobiDB-lite"/>
    </source>
</evidence>
<feature type="compositionally biased region" description="Basic and acidic residues" evidence="1">
    <location>
        <begin position="93"/>
        <end position="107"/>
    </location>
</feature>
<keyword evidence="2" id="KW-0732">Signal</keyword>